<dbReference type="InterPro" id="IPR036705">
    <property type="entry name" value="Ribosyl_crysJ1_sf"/>
</dbReference>
<sequence>MRTSLTHPLQIATLCPDAGMGRIGITFCPGKVQAGAMTGNWNRDLGLDLDAVRDWGAVVVVTLIEDHELETLQVQGMGDAVRKRHMDWMHLPIPDVSVPGPSFERAWTDCGPDLLGRLRCGFDVLVHCKGGLGRAGTIVARLMVELGHAPQAAIDAVRAARPGAIETVEQERYVRTLTPLPEATPATTEAAIRDRAVGALLGLAVGDAIGTTLEFRSRDSYAPLTDMVGGGPFGLKPGEWTDDTAMALALADSLVEAPVLDERDLMQRFVDWHEKGTYSCTGHCFDIGMTTRQALARWKRSGDPMAGSTDPMSAGNGSLMRLAPAAIRHWRDRARLRDVAARQSRTTHAAPEAVDACVTWAELLADAIEGQPRSAVLRNRPGEYAGAIDGIMAGSWRSKPRHAIRATGYVAHSLEASLWSIGASGDFASAVLRAANLGEDADTTAAIAGQLAGALYGAEAIPVQWWQRLAWADRIEVLVGQLFDAS</sequence>
<feature type="domain" description="Tyrosine specific protein phosphatases" evidence="3">
    <location>
        <begin position="121"/>
        <end position="172"/>
    </location>
</feature>
<evidence type="ECO:0000256" key="2">
    <source>
        <dbReference type="PIRSR" id="PIRSR605502-1"/>
    </source>
</evidence>
<dbReference type="PANTHER" id="PTHR16222:SF12">
    <property type="entry name" value="ADP-RIBOSYLGLYCOHYDROLASE-RELATED"/>
    <property type="match status" value="1"/>
</dbReference>
<dbReference type="InterPro" id="IPR003595">
    <property type="entry name" value="Tyr_Pase_cat"/>
</dbReference>
<name>A0A6B2NMS8_9RHOB</name>
<dbReference type="Gene3D" id="3.90.190.10">
    <property type="entry name" value="Protein tyrosine phosphatase superfamily"/>
    <property type="match status" value="1"/>
</dbReference>
<feature type="binding site" evidence="2">
    <location>
        <position position="442"/>
    </location>
    <ligand>
        <name>Mg(2+)</name>
        <dbReference type="ChEBI" id="CHEBI:18420"/>
        <label>1</label>
    </ligand>
</feature>
<dbReference type="Gene3D" id="1.10.4080.10">
    <property type="entry name" value="ADP-ribosylation/Crystallin J1"/>
    <property type="match status" value="1"/>
</dbReference>
<evidence type="ECO:0000256" key="1">
    <source>
        <dbReference type="ARBA" id="ARBA00022801"/>
    </source>
</evidence>
<evidence type="ECO:0000313" key="4">
    <source>
        <dbReference type="EMBL" id="NDW45421.1"/>
    </source>
</evidence>
<dbReference type="CDD" id="cd14505">
    <property type="entry name" value="CDKN3-like"/>
    <property type="match status" value="1"/>
</dbReference>
<dbReference type="SUPFAM" id="SSF101478">
    <property type="entry name" value="ADP-ribosylglycohydrolase"/>
    <property type="match status" value="1"/>
</dbReference>
<protein>
    <recommendedName>
        <fullName evidence="3">Tyrosine specific protein phosphatases domain-containing protein</fullName>
    </recommendedName>
</protein>
<reference evidence="4" key="1">
    <citation type="submission" date="2020-02" db="EMBL/GenBank/DDBJ databases">
        <title>Delineation of the pyrene-degrading pathway in Roseobacter clade bacteria by genomic analysis.</title>
        <authorList>
            <person name="Zhou H."/>
            <person name="Wang H."/>
        </authorList>
    </citation>
    <scope>NUCLEOTIDE SEQUENCE</scope>
    <source>
        <strain evidence="4">PrR005</strain>
    </source>
</reference>
<keyword evidence="2" id="KW-0460">Magnesium</keyword>
<feature type="binding site" evidence="2">
    <location>
        <position position="440"/>
    </location>
    <ligand>
        <name>Mg(2+)</name>
        <dbReference type="ChEBI" id="CHEBI:18420"/>
        <label>1</label>
    </ligand>
</feature>
<dbReference type="RefSeq" id="WP_164129582.1">
    <property type="nucleotide sequence ID" value="NZ_JAAGOX010000013.1"/>
</dbReference>
<dbReference type="EMBL" id="JAAGOX010000013">
    <property type="protein sequence ID" value="NDW45421.1"/>
    <property type="molecule type" value="Genomic_DNA"/>
</dbReference>
<dbReference type="FunFam" id="3.90.190.10:FF:000157">
    <property type="entry name" value="Protein-tyrosine phosphatase"/>
    <property type="match status" value="1"/>
</dbReference>
<dbReference type="GO" id="GO:0046872">
    <property type="term" value="F:metal ion binding"/>
    <property type="evidence" value="ECO:0007669"/>
    <property type="project" value="UniProtKB-KW"/>
</dbReference>
<keyword evidence="2" id="KW-0479">Metal-binding</keyword>
<keyword evidence="1" id="KW-0378">Hydrolase</keyword>
<dbReference type="InterPro" id="IPR000387">
    <property type="entry name" value="Tyr_Pase_dom"/>
</dbReference>
<evidence type="ECO:0000259" key="3">
    <source>
        <dbReference type="PROSITE" id="PS50056"/>
    </source>
</evidence>
<dbReference type="InterPro" id="IPR029021">
    <property type="entry name" value="Prot-tyrosine_phosphatase-like"/>
</dbReference>
<dbReference type="Pfam" id="PF22784">
    <property type="entry name" value="PTP-SAK"/>
    <property type="match status" value="1"/>
</dbReference>
<comment type="cofactor">
    <cofactor evidence="2">
        <name>Mg(2+)</name>
        <dbReference type="ChEBI" id="CHEBI:18420"/>
    </cofactor>
    <text evidence="2">Binds 2 magnesium ions per subunit.</text>
</comment>
<organism evidence="4">
    <name type="scientific">Ruegeria sp. PrR005</name>
    <dbReference type="NCBI Taxonomy" id="2706882"/>
    <lineage>
        <taxon>Bacteria</taxon>
        <taxon>Pseudomonadati</taxon>
        <taxon>Pseudomonadota</taxon>
        <taxon>Alphaproteobacteria</taxon>
        <taxon>Rhodobacterales</taxon>
        <taxon>Roseobacteraceae</taxon>
        <taxon>Ruegeria</taxon>
    </lineage>
</organism>
<feature type="binding site" evidence="2">
    <location>
        <position position="241"/>
    </location>
    <ligand>
        <name>Mg(2+)</name>
        <dbReference type="ChEBI" id="CHEBI:18420"/>
        <label>1</label>
    </ligand>
</feature>
<feature type="binding site" evidence="2">
    <location>
        <position position="443"/>
    </location>
    <ligand>
        <name>Mg(2+)</name>
        <dbReference type="ChEBI" id="CHEBI:18420"/>
        <label>1</label>
    </ligand>
</feature>
<feature type="binding site" evidence="2">
    <location>
        <position position="242"/>
    </location>
    <ligand>
        <name>Mg(2+)</name>
        <dbReference type="ChEBI" id="CHEBI:18420"/>
        <label>1</label>
    </ligand>
</feature>
<dbReference type="InterPro" id="IPR057023">
    <property type="entry name" value="PTP-SAK"/>
</dbReference>
<dbReference type="SMART" id="SM00404">
    <property type="entry name" value="PTPc_motif"/>
    <property type="match status" value="1"/>
</dbReference>
<dbReference type="InterPro" id="IPR005502">
    <property type="entry name" value="Ribosyl_crysJ1"/>
</dbReference>
<comment type="caution">
    <text evidence="4">The sequence shown here is derived from an EMBL/GenBank/DDBJ whole genome shotgun (WGS) entry which is preliminary data.</text>
</comment>
<dbReference type="PROSITE" id="PS50056">
    <property type="entry name" value="TYR_PHOSPHATASE_2"/>
    <property type="match status" value="1"/>
</dbReference>
<dbReference type="AlphaFoldDB" id="A0A6B2NMS8"/>
<dbReference type="InterPro" id="IPR050792">
    <property type="entry name" value="ADP-ribosylglycohydrolase"/>
</dbReference>
<dbReference type="SUPFAM" id="SSF52799">
    <property type="entry name" value="(Phosphotyrosine protein) phosphatases II"/>
    <property type="match status" value="1"/>
</dbReference>
<gene>
    <name evidence="4" type="ORF">G0P99_10645</name>
</gene>
<accession>A0A6B2NMS8</accession>
<dbReference type="PANTHER" id="PTHR16222">
    <property type="entry name" value="ADP-RIBOSYLGLYCOHYDROLASE"/>
    <property type="match status" value="1"/>
</dbReference>
<proteinExistence type="predicted"/>
<dbReference type="GO" id="GO:0016791">
    <property type="term" value="F:phosphatase activity"/>
    <property type="evidence" value="ECO:0007669"/>
    <property type="project" value="UniProtKB-ARBA"/>
</dbReference>
<dbReference type="Pfam" id="PF03747">
    <property type="entry name" value="ADP_ribosyl_GH"/>
    <property type="match status" value="1"/>
</dbReference>
<feature type="binding site" evidence="2">
    <location>
        <position position="243"/>
    </location>
    <ligand>
        <name>Mg(2+)</name>
        <dbReference type="ChEBI" id="CHEBI:18420"/>
        <label>1</label>
    </ligand>
</feature>